<evidence type="ECO:0000313" key="9">
    <source>
        <dbReference type="EMBL" id="KXX82197.1"/>
    </source>
</evidence>
<evidence type="ECO:0000256" key="4">
    <source>
        <dbReference type="ARBA" id="ARBA00022723"/>
    </source>
</evidence>
<keyword evidence="6" id="KW-0560">Oxidoreductase</keyword>
<dbReference type="GO" id="GO:0005506">
    <property type="term" value="F:iron ion binding"/>
    <property type="evidence" value="ECO:0007669"/>
    <property type="project" value="InterPro"/>
</dbReference>
<keyword evidence="10" id="KW-1185">Reference proteome</keyword>
<protein>
    <submittedName>
        <fullName evidence="9">Cholesterol 7-alpha-monooxygenase</fullName>
    </submittedName>
</protein>
<comment type="cofactor">
    <cofactor evidence="1 7">
        <name>heme</name>
        <dbReference type="ChEBI" id="CHEBI:30413"/>
    </cofactor>
</comment>
<gene>
    <name evidence="9" type="ORF">MMYC01_201690</name>
</gene>
<dbReference type="GO" id="GO:0020037">
    <property type="term" value="F:heme binding"/>
    <property type="evidence" value="ECO:0007669"/>
    <property type="project" value="InterPro"/>
</dbReference>
<keyword evidence="6" id="KW-0503">Monooxygenase</keyword>
<proteinExistence type="inferred from homology"/>
<evidence type="ECO:0000256" key="5">
    <source>
        <dbReference type="ARBA" id="ARBA00023004"/>
    </source>
</evidence>
<dbReference type="VEuPathDB" id="FungiDB:MMYC01_201690"/>
<evidence type="ECO:0000256" key="6">
    <source>
        <dbReference type="ARBA" id="ARBA00023033"/>
    </source>
</evidence>
<dbReference type="Gene3D" id="1.10.630.10">
    <property type="entry name" value="Cytochrome P450"/>
    <property type="match status" value="1"/>
</dbReference>
<dbReference type="InterPro" id="IPR050529">
    <property type="entry name" value="CYP450_sterol_14alpha_dmase"/>
</dbReference>
<dbReference type="OrthoDB" id="3366823at2759"/>
<dbReference type="InterPro" id="IPR036396">
    <property type="entry name" value="Cyt_P450_sf"/>
</dbReference>
<keyword evidence="4 7" id="KW-0479">Metal-binding</keyword>
<keyword evidence="8" id="KW-1133">Transmembrane helix</keyword>
<evidence type="ECO:0000256" key="2">
    <source>
        <dbReference type="ARBA" id="ARBA00010617"/>
    </source>
</evidence>
<evidence type="ECO:0000256" key="7">
    <source>
        <dbReference type="PIRSR" id="PIRSR602403-1"/>
    </source>
</evidence>
<comment type="caution">
    <text evidence="9">The sequence shown here is derived from an EMBL/GenBank/DDBJ whole genome shotgun (WGS) entry which is preliminary data.</text>
</comment>
<reference evidence="9 10" key="1">
    <citation type="journal article" date="2016" name="Genome Announc.">
        <title>Genome Sequence of Madurella mycetomatis mm55, Isolated from a Human Mycetoma Case in Sudan.</title>
        <authorList>
            <person name="Smit S."/>
            <person name="Derks M.F."/>
            <person name="Bervoets S."/>
            <person name="Fahal A."/>
            <person name="van Leeuwen W."/>
            <person name="van Belkum A."/>
            <person name="van de Sande W.W."/>
        </authorList>
    </citation>
    <scope>NUCLEOTIDE SEQUENCE [LARGE SCALE GENOMIC DNA]</scope>
    <source>
        <strain evidence="10">mm55</strain>
    </source>
</reference>
<keyword evidence="8" id="KW-0472">Membrane</keyword>
<keyword evidence="5 7" id="KW-0408">Iron</keyword>
<dbReference type="Proteomes" id="UP000078237">
    <property type="component" value="Unassembled WGS sequence"/>
</dbReference>
<evidence type="ECO:0000256" key="3">
    <source>
        <dbReference type="ARBA" id="ARBA00022617"/>
    </source>
</evidence>
<dbReference type="CDD" id="cd11040">
    <property type="entry name" value="CYP7_CYP8-like"/>
    <property type="match status" value="1"/>
</dbReference>
<feature type="transmembrane region" description="Helical" evidence="8">
    <location>
        <begin position="21"/>
        <end position="42"/>
    </location>
</feature>
<dbReference type="Pfam" id="PF00067">
    <property type="entry name" value="p450"/>
    <property type="match status" value="1"/>
</dbReference>
<dbReference type="AlphaFoldDB" id="A0A175WEJ1"/>
<accession>A0A175WEJ1</accession>
<dbReference type="EMBL" id="LCTW02000019">
    <property type="protein sequence ID" value="KXX82197.1"/>
    <property type="molecule type" value="Genomic_DNA"/>
</dbReference>
<evidence type="ECO:0000256" key="8">
    <source>
        <dbReference type="SAM" id="Phobius"/>
    </source>
</evidence>
<dbReference type="PANTHER" id="PTHR24304:SF2">
    <property type="entry name" value="24-HYDROXYCHOLESTEROL 7-ALPHA-HYDROXYLASE"/>
    <property type="match status" value="1"/>
</dbReference>
<organism evidence="9 10">
    <name type="scientific">Madurella mycetomatis</name>
    <dbReference type="NCBI Taxonomy" id="100816"/>
    <lineage>
        <taxon>Eukaryota</taxon>
        <taxon>Fungi</taxon>
        <taxon>Dikarya</taxon>
        <taxon>Ascomycota</taxon>
        <taxon>Pezizomycotina</taxon>
        <taxon>Sordariomycetes</taxon>
        <taxon>Sordariomycetidae</taxon>
        <taxon>Sordariales</taxon>
        <taxon>Sordariales incertae sedis</taxon>
        <taxon>Madurella</taxon>
    </lineage>
</organism>
<dbReference type="PANTHER" id="PTHR24304">
    <property type="entry name" value="CYTOCHROME P450 FAMILY 7"/>
    <property type="match status" value="1"/>
</dbReference>
<comment type="similarity">
    <text evidence="2">Belongs to the cytochrome P450 family.</text>
</comment>
<dbReference type="PRINTS" id="PR00465">
    <property type="entry name" value="EP450IV"/>
</dbReference>
<evidence type="ECO:0000256" key="1">
    <source>
        <dbReference type="ARBA" id="ARBA00001971"/>
    </source>
</evidence>
<keyword evidence="8" id="KW-0812">Transmembrane</keyword>
<dbReference type="SUPFAM" id="SSF48264">
    <property type="entry name" value="Cytochrome P450"/>
    <property type="match status" value="1"/>
</dbReference>
<dbReference type="STRING" id="100816.A0A175WEJ1"/>
<dbReference type="GO" id="GO:0008395">
    <property type="term" value="F:steroid hydroxylase activity"/>
    <property type="evidence" value="ECO:0007669"/>
    <property type="project" value="TreeGrafter"/>
</dbReference>
<evidence type="ECO:0000313" key="10">
    <source>
        <dbReference type="Proteomes" id="UP000078237"/>
    </source>
</evidence>
<keyword evidence="3 7" id="KW-0349">Heme</keyword>
<dbReference type="GO" id="GO:0016705">
    <property type="term" value="F:oxidoreductase activity, acting on paired donors, with incorporation or reduction of molecular oxygen"/>
    <property type="evidence" value="ECO:0007669"/>
    <property type="project" value="InterPro"/>
</dbReference>
<feature type="binding site" description="axial binding residue" evidence="7">
    <location>
        <position position="487"/>
    </location>
    <ligand>
        <name>heme</name>
        <dbReference type="ChEBI" id="CHEBI:30413"/>
    </ligand>
    <ligandPart>
        <name>Fe</name>
        <dbReference type="ChEBI" id="CHEBI:18248"/>
    </ligandPart>
</feature>
<dbReference type="InterPro" id="IPR001128">
    <property type="entry name" value="Cyt_P450"/>
</dbReference>
<name>A0A175WEJ1_9PEZI</name>
<dbReference type="InterPro" id="IPR002403">
    <property type="entry name" value="Cyt_P450_E_grp-IV"/>
</dbReference>
<sequence length="553" mass="62501">MESIESLAEQVAGLSRGSITATVIASLAALIVFVVFITSRYGPPSLFDPIPFLFNTTQFIFYNDRFMKRVSKALKKSRIVRFRLFTTPVFMVSGSENIQAIFSHLHKVGSEDLFEQNVFPVLYCMSKDEVGRFTGDKSGRGRQPAPGTEHVPVERRYWFGYHHVHSEYLGRTESLQPIAASYHRGLSLSLDERYTVGEWTTVSIIEFCRYQVAECAIAALFGPGILELNPGLIDAFWEFDSNISALTLALPRWLSPKSYRAKDRYYGMIGKHVGAARASFDWGGKASEADWEPMFGARIIRELFKWFRDAGFHDEVAIGALGMLLFALNSNTIPTTMWMIIKIVQDPSLLQAIREEVATACVMDEKTGSSMLDLDKLTALPLLQSVFTEVLRLHMNFNLIRYVHEPIALDGFVLPKGCMLQAPMLMPHHDEEVWGRTGHAASEFWAERHIKHIEEPDGAGGAIQRRIFSMAGRPSSYYPFGGGHDICPGRRFAKHEIFTTIALLILKFDIEVIGWARYDGTPSDRPARPDCRFSGVGAMPPDRDLRLRWRRKM</sequence>